<dbReference type="Proteomes" id="UP000249557">
    <property type="component" value="Unassembled WGS sequence"/>
</dbReference>
<evidence type="ECO:0000313" key="2">
    <source>
        <dbReference type="Proteomes" id="UP000249557"/>
    </source>
</evidence>
<proteinExistence type="predicted"/>
<name>A0A2W5A0Y6_9BACT</name>
<gene>
    <name evidence="1" type="ORF">DI626_05290</name>
</gene>
<accession>A0A2W5A0Y6</accession>
<dbReference type="AlphaFoldDB" id="A0A2W5A0Y6"/>
<feature type="non-terminal residue" evidence="1">
    <location>
        <position position="71"/>
    </location>
</feature>
<evidence type="ECO:0000313" key="1">
    <source>
        <dbReference type="EMBL" id="PZO86892.1"/>
    </source>
</evidence>
<comment type="caution">
    <text evidence="1">The sequence shown here is derived from an EMBL/GenBank/DDBJ whole genome shotgun (WGS) entry which is preliminary data.</text>
</comment>
<dbReference type="EMBL" id="QFNK01000085">
    <property type="protein sequence ID" value="PZO86892.1"/>
    <property type="molecule type" value="Genomic_DNA"/>
</dbReference>
<sequence length="71" mass="8142">MTKTAQRIEIGLLYYPDCLESAIYGLNDLFRIANMVAETHDGFQRPLIRISQWRHNGTSIECIKDTHPHAA</sequence>
<protein>
    <submittedName>
        <fullName evidence="1">AraC family transcriptional regulator</fullName>
    </submittedName>
</protein>
<organism evidence="1 2">
    <name type="scientific">Micavibrio aeruginosavorus</name>
    <dbReference type="NCBI Taxonomy" id="349221"/>
    <lineage>
        <taxon>Bacteria</taxon>
        <taxon>Pseudomonadati</taxon>
        <taxon>Bdellovibrionota</taxon>
        <taxon>Bdellovibrionia</taxon>
        <taxon>Bdellovibrionales</taxon>
        <taxon>Pseudobdellovibrionaceae</taxon>
        <taxon>Micavibrio</taxon>
    </lineage>
</organism>
<reference evidence="1 2" key="1">
    <citation type="submission" date="2017-08" db="EMBL/GenBank/DDBJ databases">
        <title>Infants hospitalized years apart are colonized by the same room-sourced microbial strains.</title>
        <authorList>
            <person name="Brooks B."/>
            <person name="Olm M.R."/>
            <person name="Firek B.A."/>
            <person name="Baker R."/>
            <person name="Thomas B.C."/>
            <person name="Morowitz M.J."/>
            <person name="Banfield J.F."/>
        </authorList>
    </citation>
    <scope>NUCLEOTIDE SEQUENCE [LARGE SCALE GENOMIC DNA]</scope>
    <source>
        <strain evidence="1">S2_018_000_R2_104</strain>
    </source>
</reference>